<gene>
    <name evidence="1" type="ORF">HaLaN_16821</name>
</gene>
<name>A0A699ZB09_HAELA</name>
<sequence>MAALEGQAGDMKLQHMASHPSYLLAYTIVKPAEPMLEQFITQVSAPELCQLMGACSDALQHRLRAPAQQAGSKLGRDSARLVTRLAHLGLKPQPSAGVPSLGDQCDNCKYSLFTAR</sequence>
<accession>A0A699ZB09</accession>
<proteinExistence type="predicted"/>
<dbReference type="AlphaFoldDB" id="A0A699ZB09"/>
<dbReference type="Proteomes" id="UP000485058">
    <property type="component" value="Unassembled WGS sequence"/>
</dbReference>
<reference evidence="1 2" key="1">
    <citation type="submission" date="2020-02" db="EMBL/GenBank/DDBJ databases">
        <title>Draft genome sequence of Haematococcus lacustris strain NIES-144.</title>
        <authorList>
            <person name="Morimoto D."/>
            <person name="Nakagawa S."/>
            <person name="Yoshida T."/>
            <person name="Sawayama S."/>
        </authorList>
    </citation>
    <scope>NUCLEOTIDE SEQUENCE [LARGE SCALE GENOMIC DNA]</scope>
    <source>
        <strain evidence="1 2">NIES-144</strain>
    </source>
</reference>
<evidence type="ECO:0000313" key="1">
    <source>
        <dbReference type="EMBL" id="GFH19803.1"/>
    </source>
</evidence>
<evidence type="ECO:0000313" key="2">
    <source>
        <dbReference type="Proteomes" id="UP000485058"/>
    </source>
</evidence>
<comment type="caution">
    <text evidence="1">The sequence shown here is derived from an EMBL/GenBank/DDBJ whole genome shotgun (WGS) entry which is preliminary data.</text>
</comment>
<keyword evidence="2" id="KW-1185">Reference proteome</keyword>
<dbReference type="EMBL" id="BLLF01001522">
    <property type="protein sequence ID" value="GFH19803.1"/>
    <property type="molecule type" value="Genomic_DNA"/>
</dbReference>
<organism evidence="1 2">
    <name type="scientific">Haematococcus lacustris</name>
    <name type="common">Green alga</name>
    <name type="synonym">Haematococcus pluvialis</name>
    <dbReference type="NCBI Taxonomy" id="44745"/>
    <lineage>
        <taxon>Eukaryota</taxon>
        <taxon>Viridiplantae</taxon>
        <taxon>Chlorophyta</taxon>
        <taxon>core chlorophytes</taxon>
        <taxon>Chlorophyceae</taxon>
        <taxon>CS clade</taxon>
        <taxon>Chlamydomonadales</taxon>
        <taxon>Haematococcaceae</taxon>
        <taxon>Haematococcus</taxon>
    </lineage>
</organism>
<protein>
    <submittedName>
        <fullName evidence="1">Uncharacterized protein</fullName>
    </submittedName>
</protein>